<evidence type="ECO:0000313" key="2">
    <source>
        <dbReference type="Proteomes" id="UP000017148"/>
    </source>
</evidence>
<dbReference type="Proteomes" id="UP000017148">
    <property type="component" value="Unassembled WGS sequence"/>
</dbReference>
<accession>U7DB94</accession>
<name>U7DB94_9BACT</name>
<dbReference type="EMBL" id="ASJR01000004">
    <property type="protein sequence ID" value="ERP38828.1"/>
    <property type="molecule type" value="Genomic_DNA"/>
</dbReference>
<organism evidence="1 2">
    <name type="scientific">Chitinivibrio alkaliphilus ACht1</name>
    <dbReference type="NCBI Taxonomy" id="1313304"/>
    <lineage>
        <taxon>Bacteria</taxon>
        <taxon>Pseudomonadati</taxon>
        <taxon>Fibrobacterota</taxon>
        <taxon>Chitinivibrionia</taxon>
        <taxon>Chitinivibrionales</taxon>
        <taxon>Chitinivibrionaceae</taxon>
        <taxon>Chitinivibrio</taxon>
    </lineage>
</organism>
<dbReference type="RefSeq" id="WP_022636127.1">
    <property type="nucleotide sequence ID" value="NZ_ASJR01000004.1"/>
</dbReference>
<evidence type="ECO:0000313" key="1">
    <source>
        <dbReference type="EMBL" id="ERP38828.1"/>
    </source>
</evidence>
<reference evidence="1 2" key="1">
    <citation type="journal article" date="2013" name="Environ. Microbiol.">
        <title>Genome analysis of Chitinivibrio alkaliphilus gen. nov., sp. nov., a novel extremely haloalkaliphilic anaerobic chitinolytic bacterium from the candidate phylum Termite Group 3.</title>
        <authorList>
            <person name="Sorokin D.Y."/>
            <person name="Gumerov V.M."/>
            <person name="Rakitin A.L."/>
            <person name="Beletsky A.V."/>
            <person name="Damste J.S."/>
            <person name="Muyzer G."/>
            <person name="Mardanov A.V."/>
            <person name="Ravin N.V."/>
        </authorList>
    </citation>
    <scope>NUCLEOTIDE SEQUENCE [LARGE SCALE GENOMIC DNA]</scope>
    <source>
        <strain evidence="1 2">ACht1</strain>
    </source>
</reference>
<proteinExistence type="predicted"/>
<keyword evidence="2" id="KW-1185">Reference proteome</keyword>
<comment type="caution">
    <text evidence="1">The sequence shown here is derived from an EMBL/GenBank/DDBJ whole genome shotgun (WGS) entry which is preliminary data.</text>
</comment>
<sequence length="1878" mass="210080">MKTVQQTWVLLLLLCFVGGVHAVSIDDLNLAIIWNQNTTMDKAHTPYRLWRELVNEGSEEDRQGWREAPEIGKAQLKFYLAALSNGAVSVDPDNSLDAAGVPEELSYGDGFSYEGNDGVLTNLAVYNNSHFYSNDFDLDRLYSDFGGERPDAVIYINAGASWSEPGEDNGLFDLLLDAAEEGIGVLTVGDGSVGDARNIDPSRETFPVMGVQNWYRLKAFSDATIREFNFLEQTDFTVHPDFETPDVVHLRLDSVEGEERYRIALGEYQSALPADEDIIYEARMVQRPGGDGDQGHWDDSYYDPGDGKWFEYNTMEVLRRNDNIYSEDGNDVIINHANGEWSIYAKAVDVIEQDLYAPEMSAGVYNNHDVILGYDTLPGNERIYIVDETSWSSVADFGAELWIDGEILTRYGEALPGLESRSDLELYGEFTTVGGRDVFRFTRDYTVVSPYTDREILVIAEGRQIAGFSPGDPGEDLIWYNTDNPNEPTNYFGSYASGGYKDLQIVLFPDEYDDNATGQIFNNVFPSLAGESTLEFRDWEHTQDRTGRLRAAADIWAFNENLDLRSFEELFDQDAEFAKDAYYVNYLGKQVAGREGYPHFVTPPGSTDEEPLYPLPSDVDPVQFEFSYPASEKRHDLHGYDEDGKLYHAVSVVQTGQRRLGMLGFQPTYLKDVSTVMGMLEDITRWIAVDDWRYPDPQINFVYEGATEPADGRLVYTDVDEIELQVDFTVKGQDLRDSRYDAILKVTYNGETEELSIDNYTRNAGEEVDIHTFNLREAFDVDPTENDAQNISLNAYIEPTSPRFIRGKSEGSLTLRKLAPPSFDADDDQFEESIEVRISQTGDVDGNAVSDEVTIEVTDPKVDAGLSEFAYTLNQGGTVRAFASADRYLNSERNESSSFTQEATMPAPQADSTDGTLLFANDTVTLFVDLSSLDSEPDYEIEYTVTYDGTTVISTRGDRNESVEILLEGFIDRETRAVTDFTVTAKTIGIDDVWNDSREVTFDYSVRKLSTDPSQPVTIDFWEDAHTLEVAAVFDDVRFDEEIDGAYAHIRLGEDENSTERTKESIAHFDFDETESFTFVFWAEHPRYIHSDIVDNNEFVVEQRQLPDPVAAPSDDEANNRDAYHFYDPHDIRISLERDANYDDVAQGDFVIDIRGDIDGELLEKSANSLNITMDVINDLIDMGRGTRSLDFRGRTNPAEGVDYWISSDEQNYSYNFRTVDLDIAVVDGDEESDELGIVFSASDPVNNRQLTDGRIFYTYEGHDMSPNVLDTSDASTYSGSADHGEEITIPNGVILTAIGFRNGYVPNSPDEGTDIFIRDATLLISPEDRTAFGDALEVRVQSNLSPIHYEVYGETGQIDGNSGTIILDRGDPAPGDSVNVNFRAWVEGDDVTEGVEEERLYYRRMLPDVGITPSSGDYPGDIEVTMTNSAPAQERDIFYSFDGTPDRDDDLYEDPITVTPDIDVFGRAFVNPDVVESNGAGGWLPSNTEERNYRRVTTGVDEGSAYFDRSSSQDDLDADGIIDLAIVELADRWDDLALPDSVAAVFPGTSDILVVSDGITWEDSDDMDNKRIHVSLPFEERNTGFPTDEYITLYGAQYTGNVRVADSVAPVISRAWYLSGDFDLDGNRTADTLKVQFSEEVVSLTEGAPREDNLFFFGSLENPYTGDITFHDMSNDTVWFIVEDLSARMYPYQGDSLWIRTSSPVDIMDGAGNVQATELNRRVEMDVERLRINIRMDAFWILDNPDFSGVSSYTDIGTPVAGSDISVSLGGAIIIDPRVPFTEEQVLSSDFDAQVTILDEVGNTVVSTSGKDDDQSNIEVVPLMYDGRYVIAIAWDGTNRNGRQVHARSYKVHARTVWPGIDGSIRVNGVIPVMKDY</sequence>
<gene>
    <name evidence="1" type="ORF">CALK_0600</name>
</gene>
<dbReference type="OrthoDB" id="4804006at2"/>
<protein>
    <submittedName>
        <fullName evidence="1">Uncharacterized protein</fullName>
    </submittedName>
</protein>